<gene>
    <name evidence="1" type="ORF">BCR33DRAFT_717510</name>
</gene>
<dbReference type="AlphaFoldDB" id="A0A1Y2C8A6"/>
<evidence type="ECO:0000313" key="2">
    <source>
        <dbReference type="Proteomes" id="UP000193642"/>
    </source>
</evidence>
<name>A0A1Y2C8A6_9FUNG</name>
<accession>A0A1Y2C8A6</accession>
<sequence length="56" mass="6143">MAPKNHVFIPKTDKSLDKNGKASVFGLSVPRTSTNDSTSSTKSIKNFLQNLFTKSQ</sequence>
<comment type="caution">
    <text evidence="1">The sequence shown here is derived from an EMBL/GenBank/DDBJ whole genome shotgun (WGS) entry which is preliminary data.</text>
</comment>
<dbReference type="Proteomes" id="UP000193642">
    <property type="component" value="Unassembled WGS sequence"/>
</dbReference>
<evidence type="ECO:0000313" key="1">
    <source>
        <dbReference type="EMBL" id="ORY43263.1"/>
    </source>
</evidence>
<protein>
    <submittedName>
        <fullName evidence="1">Uncharacterized protein</fullName>
    </submittedName>
</protein>
<dbReference type="EMBL" id="MCGO01000025">
    <property type="protein sequence ID" value="ORY43263.1"/>
    <property type="molecule type" value="Genomic_DNA"/>
</dbReference>
<reference evidence="1 2" key="1">
    <citation type="submission" date="2016-07" db="EMBL/GenBank/DDBJ databases">
        <title>Pervasive Adenine N6-methylation of Active Genes in Fungi.</title>
        <authorList>
            <consortium name="DOE Joint Genome Institute"/>
            <person name="Mondo S.J."/>
            <person name="Dannebaum R.O."/>
            <person name="Kuo R.C."/>
            <person name="Labutti K."/>
            <person name="Haridas S."/>
            <person name="Kuo A."/>
            <person name="Salamov A."/>
            <person name="Ahrendt S.R."/>
            <person name="Lipzen A."/>
            <person name="Sullivan W."/>
            <person name="Andreopoulos W.B."/>
            <person name="Clum A."/>
            <person name="Lindquist E."/>
            <person name="Daum C."/>
            <person name="Ramamoorthy G.K."/>
            <person name="Gryganskyi A."/>
            <person name="Culley D."/>
            <person name="Magnuson J.K."/>
            <person name="James T.Y."/>
            <person name="O'Malley M.A."/>
            <person name="Stajich J.E."/>
            <person name="Spatafora J.W."/>
            <person name="Visel A."/>
            <person name="Grigoriev I.V."/>
        </authorList>
    </citation>
    <scope>NUCLEOTIDE SEQUENCE [LARGE SCALE GENOMIC DNA]</scope>
    <source>
        <strain evidence="1 2">JEL800</strain>
    </source>
</reference>
<organism evidence="1 2">
    <name type="scientific">Rhizoclosmatium globosum</name>
    <dbReference type="NCBI Taxonomy" id="329046"/>
    <lineage>
        <taxon>Eukaryota</taxon>
        <taxon>Fungi</taxon>
        <taxon>Fungi incertae sedis</taxon>
        <taxon>Chytridiomycota</taxon>
        <taxon>Chytridiomycota incertae sedis</taxon>
        <taxon>Chytridiomycetes</taxon>
        <taxon>Chytridiales</taxon>
        <taxon>Chytriomycetaceae</taxon>
        <taxon>Rhizoclosmatium</taxon>
    </lineage>
</organism>
<keyword evidence="2" id="KW-1185">Reference proteome</keyword>
<proteinExistence type="predicted"/>